<accession>A0A0F8YV82</accession>
<dbReference type="SUPFAM" id="SSF53448">
    <property type="entry name" value="Nucleotide-diphospho-sugar transferases"/>
    <property type="match status" value="1"/>
</dbReference>
<feature type="non-terminal residue" evidence="1">
    <location>
        <position position="1"/>
    </location>
</feature>
<proteinExistence type="predicted"/>
<dbReference type="CDD" id="cd00761">
    <property type="entry name" value="Glyco_tranf_GTA_type"/>
    <property type="match status" value="1"/>
</dbReference>
<protein>
    <recommendedName>
        <fullName evidence="2">Glycosyltransferase 2-like domain-containing protein</fullName>
    </recommendedName>
</protein>
<dbReference type="AlphaFoldDB" id="A0A0F8YV82"/>
<dbReference type="EMBL" id="LAZR01051351">
    <property type="protein sequence ID" value="KKK85347.1"/>
    <property type="molecule type" value="Genomic_DNA"/>
</dbReference>
<sequence length="226" mass="26535">KRPECLREQLEAIKKQTIKSDKIIIVHNEGDVDFEYPENVQLIYANPNMKFHLRFAIGLLVNTEYVSFLDDDTIPQERWHENCINTIEKHDCLCVTNGRLFVPPNRWVAPGWGNPTENEVLVDFGGHAWFMRRENLKFMWNDKIHEFKNGEDIMLSANLQIHGNIPTYVPPHPKNNLSLWGSHPEKAMKFGSDKVAQWIVEPAHYQERYKLIEQYVDLGWKLVNIK</sequence>
<name>A0A0F8YV82_9ZZZZ</name>
<reference evidence="1" key="1">
    <citation type="journal article" date="2015" name="Nature">
        <title>Complex archaea that bridge the gap between prokaryotes and eukaryotes.</title>
        <authorList>
            <person name="Spang A."/>
            <person name="Saw J.H."/>
            <person name="Jorgensen S.L."/>
            <person name="Zaremba-Niedzwiedzka K."/>
            <person name="Martijn J."/>
            <person name="Lind A.E."/>
            <person name="van Eijk R."/>
            <person name="Schleper C."/>
            <person name="Guy L."/>
            <person name="Ettema T.J."/>
        </authorList>
    </citation>
    <scope>NUCLEOTIDE SEQUENCE</scope>
</reference>
<gene>
    <name evidence="1" type="ORF">LCGC14_2774190</name>
</gene>
<evidence type="ECO:0008006" key="2">
    <source>
        <dbReference type="Google" id="ProtNLM"/>
    </source>
</evidence>
<dbReference type="InterPro" id="IPR029044">
    <property type="entry name" value="Nucleotide-diphossugar_trans"/>
</dbReference>
<organism evidence="1">
    <name type="scientific">marine sediment metagenome</name>
    <dbReference type="NCBI Taxonomy" id="412755"/>
    <lineage>
        <taxon>unclassified sequences</taxon>
        <taxon>metagenomes</taxon>
        <taxon>ecological metagenomes</taxon>
    </lineage>
</organism>
<evidence type="ECO:0000313" key="1">
    <source>
        <dbReference type="EMBL" id="KKK85347.1"/>
    </source>
</evidence>
<dbReference type="Gene3D" id="3.90.550.10">
    <property type="entry name" value="Spore Coat Polysaccharide Biosynthesis Protein SpsA, Chain A"/>
    <property type="match status" value="1"/>
</dbReference>
<comment type="caution">
    <text evidence="1">The sequence shown here is derived from an EMBL/GenBank/DDBJ whole genome shotgun (WGS) entry which is preliminary data.</text>
</comment>